<name>A0AAJ4ZEB9_PANPU</name>
<evidence type="ECO:0000313" key="4">
    <source>
        <dbReference type="Proteomes" id="UP000254589"/>
    </source>
</evidence>
<reference evidence="1" key="2">
    <citation type="submission" date="2016-11" db="EMBL/GenBank/DDBJ databases">
        <title>Complete Genome Sequencing of Pandoraea pulmonicola DSM 16583.</title>
        <authorList>
            <person name="Chan K.-G."/>
        </authorList>
    </citation>
    <scope>NUCLEOTIDE SEQUENCE</scope>
    <source>
        <strain evidence="1">DSM 16583</strain>
    </source>
</reference>
<organism evidence="2 4">
    <name type="scientific">Pandoraea pulmonicola</name>
    <dbReference type="NCBI Taxonomy" id="93221"/>
    <lineage>
        <taxon>Bacteria</taxon>
        <taxon>Pseudomonadati</taxon>
        <taxon>Pseudomonadota</taxon>
        <taxon>Betaproteobacteria</taxon>
        <taxon>Burkholderiales</taxon>
        <taxon>Burkholderiaceae</taxon>
        <taxon>Pandoraea</taxon>
    </lineage>
</organism>
<dbReference type="InterPro" id="IPR006379">
    <property type="entry name" value="HAD-SF_hydro_IIB"/>
</dbReference>
<dbReference type="AlphaFoldDB" id="A0AAJ4ZEB9"/>
<reference evidence="3" key="1">
    <citation type="submission" date="2014-12" db="EMBL/GenBank/DDBJ databases">
        <title>Complete Genome Sequencing of Pandoraea pulmonicola DSM 16583.</title>
        <authorList>
            <person name="Chan K.-G."/>
        </authorList>
    </citation>
    <scope>NUCLEOTIDE SEQUENCE [LARGE SCALE GENOMIC DNA]</scope>
    <source>
        <strain evidence="3">DSM 16583</strain>
    </source>
</reference>
<accession>A0AAJ4ZEB9</accession>
<protein>
    <submittedName>
        <fullName evidence="1">HAD family hydrolase</fullName>
    </submittedName>
    <submittedName>
        <fullName evidence="2">Phosphoglycolate phosphatase</fullName>
    </submittedName>
</protein>
<reference evidence="2 4" key="3">
    <citation type="submission" date="2018-06" db="EMBL/GenBank/DDBJ databases">
        <authorList>
            <consortium name="Pathogen Informatics"/>
            <person name="Doyle S."/>
        </authorList>
    </citation>
    <scope>NUCLEOTIDE SEQUENCE [LARGE SCALE GENOMIC DNA]</scope>
    <source>
        <strain evidence="2 4">NCTC13159</strain>
    </source>
</reference>
<dbReference type="Gene3D" id="3.40.50.1000">
    <property type="entry name" value="HAD superfamily/HAD-like"/>
    <property type="match status" value="2"/>
</dbReference>
<keyword evidence="1" id="KW-0378">Hydrolase</keyword>
<dbReference type="SUPFAM" id="SSF56784">
    <property type="entry name" value="HAD-like"/>
    <property type="match status" value="1"/>
</dbReference>
<evidence type="ECO:0000313" key="3">
    <source>
        <dbReference type="Proteomes" id="UP000035086"/>
    </source>
</evidence>
<dbReference type="EMBL" id="UGSJ01000001">
    <property type="protein sequence ID" value="SUA91832.1"/>
    <property type="molecule type" value="Genomic_DNA"/>
</dbReference>
<dbReference type="InterPro" id="IPR023214">
    <property type="entry name" value="HAD_sf"/>
</dbReference>
<dbReference type="EMBL" id="CP010310">
    <property type="protein sequence ID" value="AJC19939.1"/>
    <property type="molecule type" value="Genomic_DNA"/>
</dbReference>
<sequence>MQVLSRAPAGEFSDVRFVLTDMDETLTRHGRLAANVYTALERLQVDGFRVIPVTAAPSGWCDQMARMWPVDGVIAENGGIFLQRQADGHGVVRRYWDEAVAREDARNALTELANDVLARVPGSRLADDQSFRLTSVAFERSGVAGKDVEIVEAFRAAGADATINNLWVLGWFGGYDKLKMSGRTLLRAFGVDIHVEGHKVLYSGDSLNDAPMFAFFRNTVGVSTVRDYLDVLPKAPAWVTNGPGGDGFVEIADRLLRDARRRPA</sequence>
<dbReference type="KEGG" id="ppul:RO07_04650"/>
<proteinExistence type="predicted"/>
<keyword evidence="3" id="KW-1185">Reference proteome</keyword>
<dbReference type="NCBIfam" id="TIGR01484">
    <property type="entry name" value="HAD-SF-IIB"/>
    <property type="match status" value="1"/>
</dbReference>
<dbReference type="Proteomes" id="UP000035086">
    <property type="component" value="Chromosome"/>
</dbReference>
<evidence type="ECO:0000313" key="1">
    <source>
        <dbReference type="EMBL" id="AJC19939.1"/>
    </source>
</evidence>
<dbReference type="GO" id="GO:0016791">
    <property type="term" value="F:phosphatase activity"/>
    <property type="evidence" value="ECO:0007669"/>
    <property type="project" value="UniProtKB-ARBA"/>
</dbReference>
<dbReference type="InterPro" id="IPR036412">
    <property type="entry name" value="HAD-like_sf"/>
</dbReference>
<dbReference type="Proteomes" id="UP000254589">
    <property type="component" value="Unassembled WGS sequence"/>
</dbReference>
<evidence type="ECO:0000313" key="2">
    <source>
        <dbReference type="EMBL" id="SUA91832.1"/>
    </source>
</evidence>
<gene>
    <name evidence="2" type="ORF">NCTC13159_03346</name>
    <name evidence="1" type="ORF">RO07_04650</name>
</gene>
<dbReference type="RefSeq" id="WP_039405618.1">
    <property type="nucleotide sequence ID" value="NZ_CP010310.2"/>
</dbReference>